<keyword evidence="4" id="KW-0240">DNA-directed RNA polymerase</keyword>
<sequence>MESFETYRPYLFAIAYRMLGSAMDAEDMVQETYIRFSATPPETIHSPKAFLTTIITRLCMDQLQLARRKRETYVGPWLPEPILTTETAEVADPEQRVETEESISLAFLILLEELQPFERAVFLLREVFEYEFAEMASMLNKSEAACRRSFSRAKQHLREHRPRFPASRQTHRQLLSRYQQAVQTGEMNPLMSLLAEDVTLWADGGGKIKTAALRPIVGRDKVARFSLGTRRFMPAGHRIEMAEVNGQPALIVYDGNQVFSVLTIEVEDEQIRSIQIIANPEKLARL</sequence>
<dbReference type="NCBIfam" id="NF007214">
    <property type="entry name" value="PRK09636.1"/>
    <property type="match status" value="1"/>
</dbReference>
<dbReference type="InterPro" id="IPR032710">
    <property type="entry name" value="NTF2-like_dom_sf"/>
</dbReference>
<dbReference type="SUPFAM" id="SSF88659">
    <property type="entry name" value="Sigma3 and sigma4 domains of RNA polymerase sigma factors"/>
    <property type="match status" value="1"/>
</dbReference>
<keyword evidence="4" id="KW-0804">Transcription</keyword>
<evidence type="ECO:0000259" key="2">
    <source>
        <dbReference type="Pfam" id="PF04542"/>
    </source>
</evidence>
<comment type="subunit">
    <text evidence="1">Interacts transiently with the RNA polymerase catalytic core formed by RpoA, RpoB, RpoC and RpoZ (2 alpha, 1 beta, 1 beta' and 1 omega subunit) to form the RNA polymerase holoenzyme that can initiate transcription.</text>
</comment>
<gene>
    <name evidence="4" type="ORF">KSF_080080</name>
</gene>
<dbReference type="NCBIfam" id="TIGR02957">
    <property type="entry name" value="SigX4"/>
    <property type="match status" value="1"/>
</dbReference>
<dbReference type="AlphaFoldDB" id="A0A8J3N6Z9"/>
<dbReference type="Gene3D" id="3.10.450.50">
    <property type="match status" value="1"/>
</dbReference>
<dbReference type="Pfam" id="PF08281">
    <property type="entry name" value="Sigma70_r4_2"/>
    <property type="match status" value="1"/>
</dbReference>
<dbReference type="GO" id="GO:0000428">
    <property type="term" value="C:DNA-directed RNA polymerase complex"/>
    <property type="evidence" value="ECO:0007669"/>
    <property type="project" value="UniProtKB-KW"/>
</dbReference>
<dbReference type="InterPro" id="IPR007627">
    <property type="entry name" value="RNA_pol_sigma70_r2"/>
</dbReference>
<dbReference type="GO" id="GO:0006352">
    <property type="term" value="P:DNA-templated transcription initiation"/>
    <property type="evidence" value="ECO:0007669"/>
    <property type="project" value="InterPro"/>
</dbReference>
<comment type="caution">
    <text evidence="4">The sequence shown here is derived from an EMBL/GenBank/DDBJ whole genome shotgun (WGS) entry which is preliminary data.</text>
</comment>
<dbReference type="EMBL" id="BNJK01000002">
    <property type="protein sequence ID" value="GHO97960.1"/>
    <property type="molecule type" value="Genomic_DNA"/>
</dbReference>
<dbReference type="PANTHER" id="PTHR30173:SF36">
    <property type="entry name" value="ECF RNA POLYMERASE SIGMA FACTOR SIGJ"/>
    <property type="match status" value="1"/>
</dbReference>
<dbReference type="InterPro" id="IPR036388">
    <property type="entry name" value="WH-like_DNA-bd_sf"/>
</dbReference>
<name>A0A8J3N6Z9_9CHLR</name>
<dbReference type="SUPFAM" id="SSF88946">
    <property type="entry name" value="Sigma2 domain of RNA polymerase sigma factors"/>
    <property type="match status" value="1"/>
</dbReference>
<dbReference type="InterPro" id="IPR014284">
    <property type="entry name" value="RNA_pol_sigma-70_dom"/>
</dbReference>
<dbReference type="InterPro" id="IPR013324">
    <property type="entry name" value="RNA_pol_sigma_r3/r4-like"/>
</dbReference>
<dbReference type="SUPFAM" id="SSF54427">
    <property type="entry name" value="NTF2-like"/>
    <property type="match status" value="1"/>
</dbReference>
<feature type="domain" description="RNA polymerase sigma-70 region 2" evidence="2">
    <location>
        <begin position="4"/>
        <end position="68"/>
    </location>
</feature>
<dbReference type="Pfam" id="PF04542">
    <property type="entry name" value="Sigma70_r2"/>
    <property type="match status" value="1"/>
</dbReference>
<protein>
    <submittedName>
        <fullName evidence="4">DNA-directed RNA polymerase sigma-70 factor</fullName>
    </submittedName>
</protein>
<dbReference type="InterPro" id="IPR052704">
    <property type="entry name" value="ECF_Sigma-70_Domain"/>
</dbReference>
<dbReference type="InterPro" id="IPR013325">
    <property type="entry name" value="RNA_pol_sigma_r2"/>
</dbReference>
<evidence type="ECO:0000256" key="1">
    <source>
        <dbReference type="ARBA" id="ARBA00011344"/>
    </source>
</evidence>
<accession>A0A8J3N6Z9</accession>
<dbReference type="InterPro" id="IPR014303">
    <property type="entry name" value="RNA_pol_sigma-70_ECF"/>
</dbReference>
<dbReference type="RefSeq" id="WP_220208735.1">
    <property type="nucleotide sequence ID" value="NZ_BNJK01000002.1"/>
</dbReference>
<dbReference type="Gene3D" id="1.10.1740.10">
    <property type="match status" value="1"/>
</dbReference>
<dbReference type="Proteomes" id="UP000597444">
    <property type="component" value="Unassembled WGS sequence"/>
</dbReference>
<evidence type="ECO:0000313" key="5">
    <source>
        <dbReference type="Proteomes" id="UP000597444"/>
    </source>
</evidence>
<dbReference type="InterPro" id="IPR013249">
    <property type="entry name" value="RNA_pol_sigma70_r4_t2"/>
</dbReference>
<organism evidence="4 5">
    <name type="scientific">Reticulibacter mediterranei</name>
    <dbReference type="NCBI Taxonomy" id="2778369"/>
    <lineage>
        <taxon>Bacteria</taxon>
        <taxon>Bacillati</taxon>
        <taxon>Chloroflexota</taxon>
        <taxon>Ktedonobacteria</taxon>
        <taxon>Ktedonobacterales</taxon>
        <taxon>Reticulibacteraceae</taxon>
        <taxon>Reticulibacter</taxon>
    </lineage>
</organism>
<reference evidence="4" key="1">
    <citation type="submission" date="2020-10" db="EMBL/GenBank/DDBJ databases">
        <title>Taxonomic study of unclassified bacteria belonging to the class Ktedonobacteria.</title>
        <authorList>
            <person name="Yabe S."/>
            <person name="Wang C.M."/>
            <person name="Zheng Y."/>
            <person name="Sakai Y."/>
            <person name="Cavaletti L."/>
            <person name="Monciardini P."/>
            <person name="Donadio S."/>
        </authorList>
    </citation>
    <scope>NUCLEOTIDE SEQUENCE</scope>
    <source>
        <strain evidence="4">ID150040</strain>
    </source>
</reference>
<dbReference type="PANTHER" id="PTHR30173">
    <property type="entry name" value="SIGMA 19 FACTOR"/>
    <property type="match status" value="1"/>
</dbReference>
<dbReference type="NCBIfam" id="TIGR02937">
    <property type="entry name" value="sigma70-ECF"/>
    <property type="match status" value="1"/>
</dbReference>
<dbReference type="Gene3D" id="1.10.10.10">
    <property type="entry name" value="Winged helix-like DNA-binding domain superfamily/Winged helix DNA-binding domain"/>
    <property type="match status" value="1"/>
</dbReference>
<dbReference type="GO" id="GO:0016987">
    <property type="term" value="F:sigma factor activity"/>
    <property type="evidence" value="ECO:0007669"/>
    <property type="project" value="InterPro"/>
</dbReference>
<evidence type="ECO:0000313" key="4">
    <source>
        <dbReference type="EMBL" id="GHO97960.1"/>
    </source>
</evidence>
<feature type="domain" description="RNA polymerase sigma factor 70 region 4 type 2" evidence="3">
    <location>
        <begin position="110"/>
        <end position="157"/>
    </location>
</feature>
<keyword evidence="5" id="KW-1185">Reference proteome</keyword>
<proteinExistence type="predicted"/>
<dbReference type="GO" id="GO:0003677">
    <property type="term" value="F:DNA binding"/>
    <property type="evidence" value="ECO:0007669"/>
    <property type="project" value="InterPro"/>
</dbReference>
<evidence type="ECO:0000259" key="3">
    <source>
        <dbReference type="Pfam" id="PF08281"/>
    </source>
</evidence>